<sequence>MERVGFDLDRKGAMAVIMNWWLMAWDLNPAWKGGHGGGEETAAMLAIDPALVDTAAIRDMTLADVTGEIKGATIKTVKFKGLEHTMPRHTMDISDNGWFGPDHPKDATAQWGREMLQATADYIVDFMEEFKKAKLKKV</sequence>
<evidence type="ECO:0008006" key="6">
    <source>
        <dbReference type="Google" id="ProtNLM"/>
    </source>
</evidence>
<dbReference type="AlphaFoldDB" id="A0A644YFZ0"/>
<dbReference type="PANTHER" id="PTHR35005:SF1">
    <property type="entry name" value="2-AMINO-5-FORMYLAMINO-6-RIBOSYLAMINOPYRIMIDIN-4(3H)-ONE 5'-MONOPHOSPHATE DEFORMYLASE"/>
    <property type="match status" value="1"/>
</dbReference>
<comment type="caution">
    <text evidence="5">The sequence shown here is derived from an EMBL/GenBank/DDBJ whole genome shotgun (WGS) entry which is preliminary data.</text>
</comment>
<evidence type="ECO:0000256" key="3">
    <source>
        <dbReference type="ARBA" id="ARBA00022801"/>
    </source>
</evidence>
<evidence type="ECO:0000256" key="1">
    <source>
        <dbReference type="ARBA" id="ARBA00001947"/>
    </source>
</evidence>
<dbReference type="GO" id="GO:0016811">
    <property type="term" value="F:hydrolase activity, acting on carbon-nitrogen (but not peptide) bonds, in linear amides"/>
    <property type="evidence" value="ECO:0007669"/>
    <property type="project" value="TreeGrafter"/>
</dbReference>
<reference evidence="5" key="1">
    <citation type="submission" date="2019-08" db="EMBL/GenBank/DDBJ databases">
        <authorList>
            <person name="Kucharzyk K."/>
            <person name="Murdoch R.W."/>
            <person name="Higgins S."/>
            <person name="Loffler F."/>
        </authorList>
    </citation>
    <scope>NUCLEOTIDE SEQUENCE</scope>
</reference>
<dbReference type="InterPro" id="IPR003785">
    <property type="entry name" value="Creatininase/forma_Hydrolase"/>
</dbReference>
<proteinExistence type="predicted"/>
<comment type="cofactor">
    <cofactor evidence="1">
        <name>Zn(2+)</name>
        <dbReference type="ChEBI" id="CHEBI:29105"/>
    </cofactor>
</comment>
<evidence type="ECO:0000256" key="4">
    <source>
        <dbReference type="ARBA" id="ARBA00022833"/>
    </source>
</evidence>
<protein>
    <recommendedName>
        <fullName evidence="6">Creatininase</fullName>
    </recommendedName>
</protein>
<dbReference type="EMBL" id="VSSQ01005007">
    <property type="protein sequence ID" value="MPM27495.1"/>
    <property type="molecule type" value="Genomic_DNA"/>
</dbReference>
<dbReference type="SUPFAM" id="SSF102215">
    <property type="entry name" value="Creatininase"/>
    <property type="match status" value="1"/>
</dbReference>
<dbReference type="PANTHER" id="PTHR35005">
    <property type="entry name" value="3-DEHYDRO-SCYLLO-INOSOSE HYDROLASE"/>
    <property type="match status" value="1"/>
</dbReference>
<dbReference type="GO" id="GO:0009231">
    <property type="term" value="P:riboflavin biosynthetic process"/>
    <property type="evidence" value="ECO:0007669"/>
    <property type="project" value="TreeGrafter"/>
</dbReference>
<dbReference type="Gene3D" id="3.40.50.10310">
    <property type="entry name" value="Creatininase"/>
    <property type="match status" value="1"/>
</dbReference>
<keyword evidence="2" id="KW-0479">Metal-binding</keyword>
<evidence type="ECO:0000256" key="2">
    <source>
        <dbReference type="ARBA" id="ARBA00022723"/>
    </source>
</evidence>
<accession>A0A644YFZ0</accession>
<keyword evidence="3" id="KW-0378">Hydrolase</keyword>
<dbReference type="Pfam" id="PF02633">
    <property type="entry name" value="Creatininase"/>
    <property type="match status" value="1"/>
</dbReference>
<dbReference type="InterPro" id="IPR024087">
    <property type="entry name" value="Creatininase-like_sf"/>
</dbReference>
<dbReference type="GO" id="GO:0046872">
    <property type="term" value="F:metal ion binding"/>
    <property type="evidence" value="ECO:0007669"/>
    <property type="project" value="UniProtKB-KW"/>
</dbReference>
<name>A0A644YFZ0_9ZZZZ</name>
<keyword evidence="4" id="KW-0862">Zinc</keyword>
<evidence type="ECO:0000313" key="5">
    <source>
        <dbReference type="EMBL" id="MPM27495.1"/>
    </source>
</evidence>
<gene>
    <name evidence="5" type="ORF">SDC9_74007</name>
</gene>
<organism evidence="5">
    <name type="scientific">bioreactor metagenome</name>
    <dbReference type="NCBI Taxonomy" id="1076179"/>
    <lineage>
        <taxon>unclassified sequences</taxon>
        <taxon>metagenomes</taxon>
        <taxon>ecological metagenomes</taxon>
    </lineage>
</organism>